<protein>
    <submittedName>
        <fullName evidence="1">Uncharacterized protein</fullName>
    </submittedName>
</protein>
<evidence type="ECO:0000313" key="1">
    <source>
        <dbReference type="EMBL" id="KKQ92224.1"/>
    </source>
</evidence>
<accession>A0A0G0P2A2</accession>
<evidence type="ECO:0000313" key="2">
    <source>
        <dbReference type="Proteomes" id="UP000034774"/>
    </source>
</evidence>
<gene>
    <name evidence="1" type="ORF">UT17_C0003G0247</name>
</gene>
<dbReference type="STRING" id="1618572.UT17_C0003G0247"/>
<proteinExistence type="predicted"/>
<name>A0A0G0P2A2_9BACT</name>
<reference evidence="1 2" key="1">
    <citation type="journal article" date="2015" name="Nature">
        <title>rRNA introns, odd ribosomes, and small enigmatic genomes across a large radiation of phyla.</title>
        <authorList>
            <person name="Brown C.T."/>
            <person name="Hug L.A."/>
            <person name="Thomas B.C."/>
            <person name="Sharon I."/>
            <person name="Castelle C.J."/>
            <person name="Singh A."/>
            <person name="Wilkins M.J."/>
            <person name="Williams K.H."/>
            <person name="Banfield J.F."/>
        </authorList>
    </citation>
    <scope>NUCLEOTIDE SEQUENCE [LARGE SCALE GENOMIC DNA]</scope>
</reference>
<dbReference type="Proteomes" id="UP000034774">
    <property type="component" value="Unassembled WGS sequence"/>
</dbReference>
<sequence length="232" mass="26759">MDIKIDITDDRLFADVAPVVDRDKFSKEIGRIRTVVGISTLLPQDKYNQFAGDEKFLEKEVEKSRKRLYLPIVFRRVIEKAALCGAISDGDYLPAYLDSTLDTFDTEGKMLDETYFIVLSPGVRNEDVLKAYWEYADKIGNEKGVPEYEYINPVWKVDKKKPSIKKYREWYLAYRSRKPFKDIADGETEACPIKEPHDIGRNKPKGCTCFNESTIRKGVETYKSLVEKAPAF</sequence>
<organism evidence="1 2">
    <name type="scientific">Candidatus Woesebacteria bacterium GW2011_GWB1_39_10</name>
    <dbReference type="NCBI Taxonomy" id="1618572"/>
    <lineage>
        <taxon>Bacteria</taxon>
        <taxon>Candidatus Woeseibacteriota</taxon>
    </lineage>
</organism>
<dbReference type="AlphaFoldDB" id="A0A0G0P2A2"/>
<comment type="caution">
    <text evidence="1">The sequence shown here is derived from an EMBL/GenBank/DDBJ whole genome shotgun (WGS) entry which is preliminary data.</text>
</comment>
<dbReference type="EMBL" id="LBVU01000003">
    <property type="protein sequence ID" value="KKQ92224.1"/>
    <property type="molecule type" value="Genomic_DNA"/>
</dbReference>